<comment type="caution">
    <text evidence="1">The sequence shown here is derived from an EMBL/GenBank/DDBJ whole genome shotgun (WGS) entry which is preliminary data.</text>
</comment>
<reference evidence="1" key="1">
    <citation type="journal article" date="2021" name="PeerJ">
        <title>Extensive microbial diversity within the chicken gut microbiome revealed by metagenomics and culture.</title>
        <authorList>
            <person name="Gilroy R."/>
            <person name="Ravi A."/>
            <person name="Getino M."/>
            <person name="Pursley I."/>
            <person name="Horton D.L."/>
            <person name="Alikhan N.F."/>
            <person name="Baker D."/>
            <person name="Gharbi K."/>
            <person name="Hall N."/>
            <person name="Watson M."/>
            <person name="Adriaenssens E.M."/>
            <person name="Foster-Nyarko E."/>
            <person name="Jarju S."/>
            <person name="Secka A."/>
            <person name="Antonio M."/>
            <person name="Oren A."/>
            <person name="Chaudhuri R.R."/>
            <person name="La Ragione R."/>
            <person name="Hildebrand F."/>
            <person name="Pallen M.J."/>
        </authorList>
    </citation>
    <scope>NUCLEOTIDE SEQUENCE</scope>
    <source>
        <strain evidence="1">ChiHecolR3B27-1887</strain>
    </source>
</reference>
<accession>A0A9D2IQ87</accession>
<dbReference type="AlphaFoldDB" id="A0A9D2IQ87"/>
<evidence type="ECO:0000313" key="1">
    <source>
        <dbReference type="EMBL" id="HIZ18467.1"/>
    </source>
</evidence>
<dbReference type="EMBL" id="DXBZ01000096">
    <property type="protein sequence ID" value="HIZ18467.1"/>
    <property type="molecule type" value="Genomic_DNA"/>
</dbReference>
<sequence>MSLTYDVWKDDVRAGRPIDFGFVVYVPERTCRMVDCSTHDTCVVNRELCNVDVMSMEFGYKQCSECGAYVFDCPTVRYCPSCGARIIREETDDADR</sequence>
<organism evidence="1 2">
    <name type="scientific">Candidatus Olsenella stercoravium</name>
    <dbReference type="NCBI Taxonomy" id="2838713"/>
    <lineage>
        <taxon>Bacteria</taxon>
        <taxon>Bacillati</taxon>
        <taxon>Actinomycetota</taxon>
        <taxon>Coriobacteriia</taxon>
        <taxon>Coriobacteriales</taxon>
        <taxon>Atopobiaceae</taxon>
        <taxon>Olsenella</taxon>
    </lineage>
</organism>
<reference evidence="1" key="2">
    <citation type="submission" date="2021-04" db="EMBL/GenBank/DDBJ databases">
        <authorList>
            <person name="Gilroy R."/>
        </authorList>
    </citation>
    <scope>NUCLEOTIDE SEQUENCE</scope>
    <source>
        <strain evidence="1">ChiHecolR3B27-1887</strain>
    </source>
</reference>
<evidence type="ECO:0000313" key="2">
    <source>
        <dbReference type="Proteomes" id="UP000824029"/>
    </source>
</evidence>
<protein>
    <submittedName>
        <fullName evidence="1">Uncharacterized protein</fullName>
    </submittedName>
</protein>
<dbReference type="Proteomes" id="UP000824029">
    <property type="component" value="Unassembled WGS sequence"/>
</dbReference>
<gene>
    <name evidence="1" type="ORF">IAA22_05110</name>
</gene>
<name>A0A9D2IQ87_9ACTN</name>
<proteinExistence type="predicted"/>